<evidence type="ECO:0000256" key="1">
    <source>
        <dbReference type="ARBA" id="ARBA00013194"/>
    </source>
</evidence>
<dbReference type="InterPro" id="IPR002130">
    <property type="entry name" value="Cyclophilin-type_PPIase_dom"/>
</dbReference>
<dbReference type="EC" id="5.2.1.8" evidence="1"/>
<dbReference type="AlphaFoldDB" id="A0A8J8FE26"/>
<evidence type="ECO:0000256" key="4">
    <source>
        <dbReference type="SAM" id="SignalP"/>
    </source>
</evidence>
<evidence type="ECO:0000313" key="7">
    <source>
        <dbReference type="Proteomes" id="UP000598971"/>
    </source>
</evidence>
<name>A0A8J8FE26_9BACT</name>
<dbReference type="Gene3D" id="2.40.100.10">
    <property type="entry name" value="Cyclophilin-like"/>
    <property type="match status" value="1"/>
</dbReference>
<reference evidence="6" key="1">
    <citation type="submission" date="2019-10" db="EMBL/GenBank/DDBJ databases">
        <title>Draft genome sequence of Panacibacter sp. KCS-6.</title>
        <authorList>
            <person name="Yim K.J."/>
        </authorList>
    </citation>
    <scope>NUCLEOTIDE SEQUENCE</scope>
    <source>
        <strain evidence="6">KCS-6</strain>
    </source>
</reference>
<feature type="chain" id="PRO_5035270720" description="peptidylprolyl isomerase" evidence="4">
    <location>
        <begin position="20"/>
        <end position="213"/>
    </location>
</feature>
<dbReference type="EMBL" id="WHPF01000006">
    <property type="protein sequence ID" value="NNV55797.1"/>
    <property type="molecule type" value="Genomic_DNA"/>
</dbReference>
<proteinExistence type="predicted"/>
<keyword evidence="7" id="KW-1185">Reference proteome</keyword>
<evidence type="ECO:0000256" key="2">
    <source>
        <dbReference type="ARBA" id="ARBA00023110"/>
    </source>
</evidence>
<dbReference type="PANTHER" id="PTHR43246">
    <property type="entry name" value="PEPTIDYL-PROLYL CIS-TRANS ISOMERASE CYP38, CHLOROPLASTIC"/>
    <property type="match status" value="1"/>
</dbReference>
<dbReference type="InterPro" id="IPR029000">
    <property type="entry name" value="Cyclophilin-like_dom_sf"/>
</dbReference>
<dbReference type="RefSeq" id="WP_171607727.1">
    <property type="nucleotide sequence ID" value="NZ_WHPF01000006.1"/>
</dbReference>
<comment type="caution">
    <text evidence="6">The sequence shown here is derived from an EMBL/GenBank/DDBJ whole genome shotgun (WGS) entry which is preliminary data.</text>
</comment>
<evidence type="ECO:0000256" key="3">
    <source>
        <dbReference type="ARBA" id="ARBA00023235"/>
    </source>
</evidence>
<keyword evidence="2" id="KW-0697">Rotamase</keyword>
<dbReference type="Proteomes" id="UP000598971">
    <property type="component" value="Unassembled WGS sequence"/>
</dbReference>
<organism evidence="6 7">
    <name type="scientific">Limnovirga soli</name>
    <dbReference type="NCBI Taxonomy" id="2656915"/>
    <lineage>
        <taxon>Bacteria</taxon>
        <taxon>Pseudomonadati</taxon>
        <taxon>Bacteroidota</taxon>
        <taxon>Chitinophagia</taxon>
        <taxon>Chitinophagales</taxon>
        <taxon>Chitinophagaceae</taxon>
        <taxon>Limnovirga</taxon>
    </lineage>
</organism>
<evidence type="ECO:0000313" key="6">
    <source>
        <dbReference type="EMBL" id="NNV55797.1"/>
    </source>
</evidence>
<dbReference type="Pfam" id="PF00160">
    <property type="entry name" value="Pro_isomerase"/>
    <property type="match status" value="1"/>
</dbReference>
<sequence length="213" mass="24005">MKYLVLLLLVIFCSFCANAQSVKDSAKILKMQAPDSFQVQFNTTQGAFILEVYKAWSPKAADRLFQLVQTGQYQGNYVFRATDKYVQFGIGQRKDFNGFWEKHGITDEPVLHSNMDSIVSFATGGANNRTAQIFINMQNNTKLDTISFRGVKGFPPVGKIIAGMENIRKFNKQYGDEIAFKHQDSILAKGNEYLIKNFPGLDIITDAIILKKP</sequence>
<dbReference type="InterPro" id="IPR044665">
    <property type="entry name" value="E_coli_cyclophilin_A-like"/>
</dbReference>
<protein>
    <recommendedName>
        <fullName evidence="1">peptidylprolyl isomerase</fullName>
        <ecNumber evidence="1">5.2.1.8</ecNumber>
    </recommendedName>
</protein>
<dbReference type="SUPFAM" id="SSF50891">
    <property type="entry name" value="Cyclophilin-like"/>
    <property type="match status" value="1"/>
</dbReference>
<feature type="signal peptide" evidence="4">
    <location>
        <begin position="1"/>
        <end position="19"/>
    </location>
</feature>
<feature type="domain" description="PPIase cyclophilin-type" evidence="5">
    <location>
        <begin position="39"/>
        <end position="177"/>
    </location>
</feature>
<evidence type="ECO:0000259" key="5">
    <source>
        <dbReference type="Pfam" id="PF00160"/>
    </source>
</evidence>
<keyword evidence="4" id="KW-0732">Signal</keyword>
<accession>A0A8J8FE26</accession>
<gene>
    <name evidence="6" type="ORF">GD597_10030</name>
</gene>
<keyword evidence="3 6" id="KW-0413">Isomerase</keyword>
<dbReference type="GO" id="GO:0003755">
    <property type="term" value="F:peptidyl-prolyl cis-trans isomerase activity"/>
    <property type="evidence" value="ECO:0007669"/>
    <property type="project" value="UniProtKB-KW"/>
</dbReference>